<keyword evidence="2" id="KW-1185">Reference proteome</keyword>
<dbReference type="EMBL" id="FOZU01000005">
    <property type="protein sequence ID" value="SFS62543.1"/>
    <property type="molecule type" value="Genomic_DNA"/>
</dbReference>
<name>A0A1I6RCU1_9GAMM</name>
<evidence type="ECO:0000313" key="2">
    <source>
        <dbReference type="Proteomes" id="UP000182827"/>
    </source>
</evidence>
<accession>A0A1I6RCU1</accession>
<dbReference type="AlphaFoldDB" id="A0A1I6RCU1"/>
<proteinExistence type="predicted"/>
<organism evidence="1 2">
    <name type="scientific">Acinetobacter bohemicus</name>
    <dbReference type="NCBI Taxonomy" id="1435036"/>
    <lineage>
        <taxon>Bacteria</taxon>
        <taxon>Pseudomonadati</taxon>
        <taxon>Pseudomonadota</taxon>
        <taxon>Gammaproteobacteria</taxon>
        <taxon>Moraxellales</taxon>
        <taxon>Moraxellaceae</taxon>
        <taxon>Acinetobacter</taxon>
    </lineage>
</organism>
<dbReference type="Proteomes" id="UP000182827">
    <property type="component" value="Unassembled WGS sequence"/>
</dbReference>
<sequence length="80" mass="9290">MKLKGSTALNRMQIEQVASRGLNSVHFSKTLERIYQEQYKNEAAYEFRFRGLINLSSMKYFSFLASFGKLAYLDLSNKPL</sequence>
<gene>
    <name evidence="1" type="ORF">SAMN05444586_10051</name>
</gene>
<protein>
    <submittedName>
        <fullName evidence="1">Uncharacterized protein</fullName>
    </submittedName>
</protein>
<reference evidence="2" key="1">
    <citation type="submission" date="2016-10" db="EMBL/GenBank/DDBJ databases">
        <authorList>
            <person name="Varghese N."/>
            <person name="Submissions S."/>
        </authorList>
    </citation>
    <scope>NUCLEOTIDE SEQUENCE [LARGE SCALE GENOMIC DNA]</scope>
    <source>
        <strain evidence="2">ANC 5076</strain>
    </source>
</reference>
<evidence type="ECO:0000313" key="1">
    <source>
        <dbReference type="EMBL" id="SFS62543.1"/>
    </source>
</evidence>